<reference evidence="3" key="1">
    <citation type="submission" date="2020-05" db="EMBL/GenBank/DDBJ databases">
        <title>Frigoriglobus tundricola gen. nov., sp. nov., a psychrotolerant cellulolytic planctomycete of the family Gemmataceae with two divergent copies of 16S rRNA gene.</title>
        <authorList>
            <person name="Kulichevskaya I.S."/>
            <person name="Ivanova A.A."/>
            <person name="Naumoff D.G."/>
            <person name="Beletsky A.V."/>
            <person name="Rijpstra W.I.C."/>
            <person name="Sinninghe Damste J.S."/>
            <person name="Mardanov A.V."/>
            <person name="Ravin N.V."/>
            <person name="Dedysh S.N."/>
        </authorList>
    </citation>
    <scope>NUCLEOTIDE SEQUENCE [LARGE SCALE GENOMIC DNA]</scope>
    <source>
        <strain evidence="3">PL17</strain>
    </source>
</reference>
<organism evidence="2 3">
    <name type="scientific">Frigoriglobus tundricola</name>
    <dbReference type="NCBI Taxonomy" id="2774151"/>
    <lineage>
        <taxon>Bacteria</taxon>
        <taxon>Pseudomonadati</taxon>
        <taxon>Planctomycetota</taxon>
        <taxon>Planctomycetia</taxon>
        <taxon>Gemmatales</taxon>
        <taxon>Gemmataceae</taxon>
        <taxon>Frigoriglobus</taxon>
    </lineage>
</organism>
<feature type="chain" id="PRO_5026802020" evidence="1">
    <location>
        <begin position="29"/>
        <end position="189"/>
    </location>
</feature>
<keyword evidence="3" id="KW-1185">Reference proteome</keyword>
<dbReference type="EMBL" id="CP053452">
    <property type="protein sequence ID" value="QJW98597.1"/>
    <property type="molecule type" value="Genomic_DNA"/>
</dbReference>
<evidence type="ECO:0000313" key="3">
    <source>
        <dbReference type="Proteomes" id="UP000503447"/>
    </source>
</evidence>
<name>A0A6M5YWW7_9BACT</name>
<dbReference type="Proteomes" id="UP000503447">
    <property type="component" value="Chromosome"/>
</dbReference>
<evidence type="ECO:0000313" key="2">
    <source>
        <dbReference type="EMBL" id="QJW98597.1"/>
    </source>
</evidence>
<proteinExistence type="predicted"/>
<dbReference type="AlphaFoldDB" id="A0A6M5YWW7"/>
<dbReference type="PROSITE" id="PS51257">
    <property type="entry name" value="PROKAR_LIPOPROTEIN"/>
    <property type="match status" value="1"/>
</dbReference>
<dbReference type="KEGG" id="ftj:FTUN_6192"/>
<accession>A0A6M5YWW7</accession>
<feature type="signal peptide" evidence="1">
    <location>
        <begin position="1"/>
        <end position="28"/>
    </location>
</feature>
<sequence>MRRSRWLPALLASIVAACAISYACIASARHTRPTLAVRDAYLLVSVEAPPAWAEQHRPSIMWGGKEVRLPVVFRGPFTGTSGPEWGATPEEAKQSLTMMGVEVPVRVTPTVACRVSNEPAFGLIPERGGKRRETTLSVATWVTVGPADRPAVIGSNEVRGRAHAAGEYVLSQIEELVAAGHVIDVEPRP</sequence>
<dbReference type="RefSeq" id="WP_171473735.1">
    <property type="nucleotide sequence ID" value="NZ_CP053452.2"/>
</dbReference>
<keyword evidence="1" id="KW-0732">Signal</keyword>
<evidence type="ECO:0000256" key="1">
    <source>
        <dbReference type="SAM" id="SignalP"/>
    </source>
</evidence>
<protein>
    <submittedName>
        <fullName evidence="2">Uncharacterized protein</fullName>
    </submittedName>
</protein>
<gene>
    <name evidence="2" type="ORF">FTUN_6192</name>
</gene>